<reference evidence="1 2" key="1">
    <citation type="submission" date="2023-07" db="EMBL/GenBank/DDBJ databases">
        <title>Sequencing the genomes of 1000 actinobacteria strains.</title>
        <authorList>
            <person name="Klenk H.-P."/>
        </authorList>
    </citation>
    <scope>NUCLEOTIDE SEQUENCE [LARGE SCALE GENOMIC DNA]</scope>
    <source>
        <strain evidence="1 2">DSM 46740</strain>
    </source>
</reference>
<gene>
    <name evidence="1" type="ORF">J2853_008983</name>
</gene>
<name>A0ABT9QSP0_9ACTN</name>
<accession>A0ABT9QSP0</accession>
<dbReference type="EMBL" id="JAUSQU010000001">
    <property type="protein sequence ID" value="MDP9849772.1"/>
    <property type="molecule type" value="Genomic_DNA"/>
</dbReference>
<evidence type="ECO:0000313" key="2">
    <source>
        <dbReference type="Proteomes" id="UP001225356"/>
    </source>
</evidence>
<dbReference type="Proteomes" id="UP001225356">
    <property type="component" value="Unassembled WGS sequence"/>
</dbReference>
<evidence type="ECO:0000313" key="1">
    <source>
        <dbReference type="EMBL" id="MDP9849772.1"/>
    </source>
</evidence>
<comment type="caution">
    <text evidence="1">The sequence shown here is derived from an EMBL/GenBank/DDBJ whole genome shotgun (WGS) entry which is preliminary data.</text>
</comment>
<organism evidence="1 2">
    <name type="scientific">Streptosporangium lutulentum</name>
    <dbReference type="NCBI Taxonomy" id="1461250"/>
    <lineage>
        <taxon>Bacteria</taxon>
        <taxon>Bacillati</taxon>
        <taxon>Actinomycetota</taxon>
        <taxon>Actinomycetes</taxon>
        <taxon>Streptosporangiales</taxon>
        <taxon>Streptosporangiaceae</taxon>
        <taxon>Streptosporangium</taxon>
    </lineage>
</organism>
<sequence length="34" mass="3825">MTGEITLGEPMSCPRVPNLAVHRKGDYLIRVHYA</sequence>
<keyword evidence="2" id="KW-1185">Reference proteome</keyword>
<protein>
    <submittedName>
        <fullName evidence="1">Uncharacterized protein</fullName>
    </submittedName>
</protein>
<proteinExistence type="predicted"/>